<reference evidence="1" key="1">
    <citation type="submission" date="2020-08" db="EMBL/GenBank/DDBJ databases">
        <title>Multicomponent nature underlies the extraordinary mechanical properties of spider dragline silk.</title>
        <authorList>
            <person name="Kono N."/>
            <person name="Nakamura H."/>
            <person name="Mori M."/>
            <person name="Yoshida Y."/>
            <person name="Ohtoshi R."/>
            <person name="Malay A.D."/>
            <person name="Moran D.A.P."/>
            <person name="Tomita M."/>
            <person name="Numata K."/>
            <person name="Arakawa K."/>
        </authorList>
    </citation>
    <scope>NUCLEOTIDE SEQUENCE</scope>
</reference>
<dbReference type="AlphaFoldDB" id="A0A8X7CHJ6"/>
<evidence type="ECO:0000313" key="2">
    <source>
        <dbReference type="Proteomes" id="UP000886998"/>
    </source>
</evidence>
<dbReference type="Proteomes" id="UP000886998">
    <property type="component" value="Unassembled WGS sequence"/>
</dbReference>
<comment type="caution">
    <text evidence="1">The sequence shown here is derived from an EMBL/GenBank/DDBJ whole genome shotgun (WGS) entry which is preliminary data.</text>
</comment>
<keyword evidence="2" id="KW-1185">Reference proteome</keyword>
<evidence type="ECO:0000313" key="1">
    <source>
        <dbReference type="EMBL" id="GFY67056.1"/>
    </source>
</evidence>
<accession>A0A8X7CHJ6</accession>
<protein>
    <submittedName>
        <fullName evidence="1">Uncharacterized protein</fullName>
    </submittedName>
</protein>
<name>A0A8X7CHJ6_9ARAC</name>
<sequence length="80" mass="8576">MTGGAKGACRRSLCGASRLKTKPVHCPLLADSAVFNRPHVCSHGSQGNGTCTIYRGITHRLLGADTRYARTHLMECSDGF</sequence>
<gene>
    <name evidence="1" type="ORF">TNIN_232471</name>
</gene>
<dbReference type="OrthoDB" id="10613586at2759"/>
<organism evidence="1 2">
    <name type="scientific">Trichonephila inaurata madagascariensis</name>
    <dbReference type="NCBI Taxonomy" id="2747483"/>
    <lineage>
        <taxon>Eukaryota</taxon>
        <taxon>Metazoa</taxon>
        <taxon>Ecdysozoa</taxon>
        <taxon>Arthropoda</taxon>
        <taxon>Chelicerata</taxon>
        <taxon>Arachnida</taxon>
        <taxon>Araneae</taxon>
        <taxon>Araneomorphae</taxon>
        <taxon>Entelegynae</taxon>
        <taxon>Araneoidea</taxon>
        <taxon>Nephilidae</taxon>
        <taxon>Trichonephila</taxon>
        <taxon>Trichonephila inaurata</taxon>
    </lineage>
</organism>
<proteinExistence type="predicted"/>
<dbReference type="EMBL" id="BMAV01016350">
    <property type="protein sequence ID" value="GFY67056.1"/>
    <property type="molecule type" value="Genomic_DNA"/>
</dbReference>